<accession>A0A158G7C7</accession>
<reference evidence="1 2" key="1">
    <citation type="submission" date="2016-01" db="EMBL/GenBank/DDBJ databases">
        <authorList>
            <person name="Oliw E.H."/>
        </authorList>
    </citation>
    <scope>NUCLEOTIDE SEQUENCE [LARGE SCALE GENOMIC DNA]</scope>
    <source>
        <strain evidence="1">LMG 27134</strain>
    </source>
</reference>
<proteinExistence type="predicted"/>
<protein>
    <submittedName>
        <fullName evidence="1">Uncharacterized protein</fullName>
    </submittedName>
</protein>
<sequence length="99" mass="10813">MKIKSKWGNDVRAGKIVSVVDGKRIFIHLRSAFETHSLSDIAGRRGQRLHTVSIDNVQKAADQMSEPFFHVKPDDVVVLLCASDETRTAALAVLGLGEG</sequence>
<gene>
    <name evidence="1" type="ORF">AWB69_02146</name>
</gene>
<evidence type="ECO:0000313" key="1">
    <source>
        <dbReference type="EMBL" id="SAL27956.1"/>
    </source>
</evidence>
<dbReference type="AlphaFoldDB" id="A0A158G7C7"/>
<dbReference type="OrthoDB" id="9100465at2"/>
<dbReference type="EMBL" id="FCOK02000011">
    <property type="protein sequence ID" value="SAL27956.1"/>
    <property type="molecule type" value="Genomic_DNA"/>
</dbReference>
<evidence type="ECO:0000313" key="2">
    <source>
        <dbReference type="Proteomes" id="UP000054683"/>
    </source>
</evidence>
<dbReference type="Proteomes" id="UP000054683">
    <property type="component" value="Unassembled WGS sequence"/>
</dbReference>
<name>A0A158G7C7_9BURK</name>
<dbReference type="RefSeq" id="WP_062084829.1">
    <property type="nucleotide sequence ID" value="NZ_FCOK02000011.1"/>
</dbReference>
<organism evidence="1 2">
    <name type="scientific">Caballeronia udeis</name>
    <dbReference type="NCBI Taxonomy" id="1232866"/>
    <lineage>
        <taxon>Bacteria</taxon>
        <taxon>Pseudomonadati</taxon>
        <taxon>Pseudomonadota</taxon>
        <taxon>Betaproteobacteria</taxon>
        <taxon>Burkholderiales</taxon>
        <taxon>Burkholderiaceae</taxon>
        <taxon>Caballeronia</taxon>
    </lineage>
</organism>